<evidence type="ECO:0000259" key="3">
    <source>
        <dbReference type="Pfam" id="PF00888"/>
    </source>
</evidence>
<protein>
    <submittedName>
        <fullName evidence="5">Cullin domain-containing protein</fullName>
    </submittedName>
</protein>
<dbReference type="GO" id="GO:0006511">
    <property type="term" value="P:ubiquitin-dependent protein catabolic process"/>
    <property type="evidence" value="ECO:0007669"/>
    <property type="project" value="InterPro"/>
</dbReference>
<sequence>MNANLDLTVDGAFEALKDTLAKVFCSEENAAIEYMDIHKKIQQFYDPLRQSTGSLMYGALIRFLRQFISEKAAQIGALTTPVDRLLEYQSAWENFIRSVETIDGIFSYFSKNWVKPTAEDGEWEVVDDENEDTVKLYEVSAICLFIWMEEMFKKMPEVVIQSALAVQKEGEDGVESARVDLFKVALDSLVEWSATGVIDIGTIEQLPALLLEEEEEEDEKEK</sequence>
<proteinExistence type="inferred from homology"/>
<dbReference type="SUPFAM" id="SSF74788">
    <property type="entry name" value="Cullin repeat-like"/>
    <property type="match status" value="1"/>
</dbReference>
<evidence type="ECO:0000313" key="4">
    <source>
        <dbReference type="Proteomes" id="UP000095287"/>
    </source>
</evidence>
<keyword evidence="4" id="KW-1185">Reference proteome</keyword>
<keyword evidence="2" id="KW-0833">Ubl conjugation pathway</keyword>
<evidence type="ECO:0000256" key="1">
    <source>
        <dbReference type="ARBA" id="ARBA00006019"/>
    </source>
</evidence>
<dbReference type="WBParaSite" id="L893_g10659.t1">
    <property type="protein sequence ID" value="L893_g10659.t1"/>
    <property type="gene ID" value="L893_g10659"/>
</dbReference>
<dbReference type="InterPro" id="IPR016159">
    <property type="entry name" value="Cullin_repeat-like_dom_sf"/>
</dbReference>
<dbReference type="GO" id="GO:0031625">
    <property type="term" value="F:ubiquitin protein ligase binding"/>
    <property type="evidence" value="ECO:0007669"/>
    <property type="project" value="InterPro"/>
</dbReference>
<dbReference type="InterPro" id="IPR001373">
    <property type="entry name" value="Cullin_N"/>
</dbReference>
<comment type="similarity">
    <text evidence="1">Belongs to the cullin family.</text>
</comment>
<accession>A0A1I7XY51</accession>
<name>A0A1I7XY51_9BILA</name>
<reference evidence="5" key="1">
    <citation type="submission" date="2016-11" db="UniProtKB">
        <authorList>
            <consortium name="WormBaseParasite"/>
        </authorList>
    </citation>
    <scope>IDENTIFICATION</scope>
</reference>
<organism evidence="4 5">
    <name type="scientific">Steinernema glaseri</name>
    <dbReference type="NCBI Taxonomy" id="37863"/>
    <lineage>
        <taxon>Eukaryota</taxon>
        <taxon>Metazoa</taxon>
        <taxon>Ecdysozoa</taxon>
        <taxon>Nematoda</taxon>
        <taxon>Chromadorea</taxon>
        <taxon>Rhabditida</taxon>
        <taxon>Tylenchina</taxon>
        <taxon>Panagrolaimomorpha</taxon>
        <taxon>Strongyloidoidea</taxon>
        <taxon>Steinernematidae</taxon>
        <taxon>Steinernema</taxon>
    </lineage>
</organism>
<dbReference type="Proteomes" id="UP000095287">
    <property type="component" value="Unplaced"/>
</dbReference>
<dbReference type="Pfam" id="PF00888">
    <property type="entry name" value="Cullin"/>
    <property type="match status" value="1"/>
</dbReference>
<dbReference type="Gene3D" id="1.20.1310.10">
    <property type="entry name" value="Cullin Repeats"/>
    <property type="match status" value="1"/>
</dbReference>
<evidence type="ECO:0000313" key="5">
    <source>
        <dbReference type="WBParaSite" id="L893_g10659.t1"/>
    </source>
</evidence>
<dbReference type="AlphaFoldDB" id="A0A1I7XY51"/>
<evidence type="ECO:0000256" key="2">
    <source>
        <dbReference type="ARBA" id="ARBA00022786"/>
    </source>
</evidence>
<feature type="domain" description="Cullin N-terminal" evidence="3">
    <location>
        <begin position="15"/>
        <end position="192"/>
    </location>
</feature>